<feature type="region of interest" description="Disordered" evidence="1">
    <location>
        <begin position="51"/>
        <end position="71"/>
    </location>
</feature>
<proteinExistence type="predicted"/>
<feature type="compositionally biased region" description="Acidic residues" evidence="1">
    <location>
        <begin position="58"/>
        <end position="70"/>
    </location>
</feature>
<keyword evidence="3" id="KW-1185">Reference proteome</keyword>
<dbReference type="EMBL" id="CAUYUJ010014904">
    <property type="protein sequence ID" value="CAK0847491.1"/>
    <property type="molecule type" value="Genomic_DNA"/>
</dbReference>
<sequence length="332" mass="36570">MGILLVILLMTGEDYPSQLIRGHDILKEILICPFKKRLDFATAAGKAKAARKGRAEAEDMDEHDEDEDGLRDECSKDMRALVVQLEARIRTLEHQILSTAVVQRYGDMRNLIINACQDYITTRMDSPTVGPHPVKQMFANVILNATLTLKGQRAGPCEVGKMRSFRCSDPRAWHPHLPRGDPATCWAAPRGRSQDPLKWLQDALRHTDNVISETLLDKSCAGVLDVEGWRSFSLINAIYNTPGEACTGSVEVTDWTKVVAKMGGRSYFGDMCSRNGFDPSEYVAVNILGKTIRMGFDGPWTSPARAAGATAPSTWPPCGRTPTSPTAGRLLL</sequence>
<comment type="caution">
    <text evidence="2">The sequence shown here is derived from an EMBL/GenBank/DDBJ whole genome shotgun (WGS) entry which is preliminary data.</text>
</comment>
<name>A0ABN9TNZ7_9DINO</name>
<evidence type="ECO:0000256" key="1">
    <source>
        <dbReference type="SAM" id="MobiDB-lite"/>
    </source>
</evidence>
<feature type="region of interest" description="Disordered" evidence="1">
    <location>
        <begin position="305"/>
        <end position="332"/>
    </location>
</feature>
<reference evidence="2" key="1">
    <citation type="submission" date="2023-10" db="EMBL/GenBank/DDBJ databases">
        <authorList>
            <person name="Chen Y."/>
            <person name="Shah S."/>
            <person name="Dougan E. K."/>
            <person name="Thang M."/>
            <person name="Chan C."/>
        </authorList>
    </citation>
    <scope>NUCLEOTIDE SEQUENCE [LARGE SCALE GENOMIC DNA]</scope>
</reference>
<protein>
    <submittedName>
        <fullName evidence="2">Uncharacterized protein</fullName>
    </submittedName>
</protein>
<evidence type="ECO:0000313" key="3">
    <source>
        <dbReference type="Proteomes" id="UP001189429"/>
    </source>
</evidence>
<evidence type="ECO:0000313" key="2">
    <source>
        <dbReference type="EMBL" id="CAK0847491.1"/>
    </source>
</evidence>
<accession>A0ABN9TNZ7</accession>
<dbReference type="Proteomes" id="UP001189429">
    <property type="component" value="Unassembled WGS sequence"/>
</dbReference>
<organism evidence="2 3">
    <name type="scientific">Prorocentrum cordatum</name>
    <dbReference type="NCBI Taxonomy" id="2364126"/>
    <lineage>
        <taxon>Eukaryota</taxon>
        <taxon>Sar</taxon>
        <taxon>Alveolata</taxon>
        <taxon>Dinophyceae</taxon>
        <taxon>Prorocentrales</taxon>
        <taxon>Prorocentraceae</taxon>
        <taxon>Prorocentrum</taxon>
    </lineage>
</organism>
<gene>
    <name evidence="2" type="ORF">PCOR1329_LOCUS40679</name>
</gene>